<dbReference type="EMBL" id="MU004230">
    <property type="protein sequence ID" value="KAF2674806.1"/>
    <property type="molecule type" value="Genomic_DNA"/>
</dbReference>
<evidence type="ECO:0000256" key="1">
    <source>
        <dbReference type="SAM" id="MobiDB-lite"/>
    </source>
</evidence>
<feature type="compositionally biased region" description="Basic and acidic residues" evidence="1">
    <location>
        <begin position="96"/>
        <end position="109"/>
    </location>
</feature>
<reference evidence="3" key="1">
    <citation type="journal article" date="2020" name="Stud. Mycol.">
        <title>101 Dothideomycetes genomes: a test case for predicting lifestyles and emergence of pathogens.</title>
        <authorList>
            <person name="Haridas S."/>
            <person name="Albert R."/>
            <person name="Binder M."/>
            <person name="Bloem J."/>
            <person name="Labutti K."/>
            <person name="Salamov A."/>
            <person name="Andreopoulos B."/>
            <person name="Baker S."/>
            <person name="Barry K."/>
            <person name="Bills G."/>
            <person name="Bluhm B."/>
            <person name="Cannon C."/>
            <person name="Castanera R."/>
            <person name="Culley D."/>
            <person name="Daum C."/>
            <person name="Ezra D."/>
            <person name="Gonzalez J."/>
            <person name="Henrissat B."/>
            <person name="Kuo A."/>
            <person name="Liang C."/>
            <person name="Lipzen A."/>
            <person name="Lutzoni F."/>
            <person name="Magnuson J."/>
            <person name="Mondo S."/>
            <person name="Nolan M."/>
            <person name="Ohm R."/>
            <person name="Pangilinan J."/>
            <person name="Park H.-J."/>
            <person name="Ramirez L."/>
            <person name="Alfaro M."/>
            <person name="Sun H."/>
            <person name="Tritt A."/>
            <person name="Yoshinaga Y."/>
            <person name="Zwiers L.-H."/>
            <person name="Turgeon B."/>
            <person name="Goodwin S."/>
            <person name="Spatafora J."/>
            <person name="Crous P."/>
            <person name="Grigoriev I."/>
        </authorList>
    </citation>
    <scope>NUCLEOTIDE SEQUENCE</scope>
    <source>
        <strain evidence="3">CBS 115976</strain>
    </source>
</reference>
<gene>
    <name evidence="3" type="ORF">BT63DRAFT_435852</name>
</gene>
<dbReference type="Pfam" id="PF11915">
    <property type="entry name" value="DUF3433"/>
    <property type="match status" value="2"/>
</dbReference>
<feature type="transmembrane region" description="Helical" evidence="2">
    <location>
        <begin position="743"/>
        <end position="766"/>
    </location>
</feature>
<evidence type="ECO:0000313" key="3">
    <source>
        <dbReference type="EMBL" id="KAF2674806.1"/>
    </source>
</evidence>
<feature type="compositionally biased region" description="Basic and acidic residues" evidence="1">
    <location>
        <begin position="43"/>
        <end position="58"/>
    </location>
</feature>
<evidence type="ECO:0000256" key="2">
    <source>
        <dbReference type="SAM" id="Phobius"/>
    </source>
</evidence>
<evidence type="ECO:0000313" key="4">
    <source>
        <dbReference type="Proteomes" id="UP000799302"/>
    </source>
</evidence>
<accession>A0A6A6USS4</accession>
<dbReference type="PANTHER" id="PTHR37544">
    <property type="entry name" value="SPRAY-RELATED"/>
    <property type="match status" value="1"/>
</dbReference>
<feature type="compositionally biased region" description="Polar residues" evidence="1">
    <location>
        <begin position="68"/>
        <end position="88"/>
    </location>
</feature>
<protein>
    <recommendedName>
        <fullName evidence="5">Phosphoribosylaminoimidazole-succinocarboxamide synthase</fullName>
    </recommendedName>
</protein>
<feature type="transmembrane region" description="Helical" evidence="2">
    <location>
        <begin position="388"/>
        <end position="410"/>
    </location>
</feature>
<keyword evidence="2" id="KW-0812">Transmembrane</keyword>
<feature type="region of interest" description="Disordered" evidence="1">
    <location>
        <begin position="327"/>
        <end position="346"/>
    </location>
</feature>
<feature type="transmembrane region" description="Helical" evidence="2">
    <location>
        <begin position="856"/>
        <end position="877"/>
    </location>
</feature>
<feature type="transmembrane region" description="Helical" evidence="2">
    <location>
        <begin position="430"/>
        <end position="447"/>
    </location>
</feature>
<keyword evidence="2" id="KW-0472">Membrane</keyword>
<dbReference type="OrthoDB" id="3057599at2759"/>
<dbReference type="InterPro" id="IPR021840">
    <property type="entry name" value="DUF3433"/>
</dbReference>
<feature type="compositionally biased region" description="Polar residues" evidence="1">
    <location>
        <begin position="165"/>
        <end position="174"/>
    </location>
</feature>
<sequence length="1068" mass="119740">MSHTTLDGPSFLQQPNVSSAQVERSRSQQSVAVSDDYYSLSDHAGDDRVVPDSPRRTYPEFQHLQDPTHLTPQRNPFNDPLSSQTHIFSTPPEYLHSPEDHAHEHEHAADSVVTPTKHAQHHASSYSQRVSQPHVHGISPPRDPLREHPVDPSLAHHFRRKPVSSDGTESTCASPSHAETHFVGLESKLEDEMDPTLRTGTPGVDDSPYIRFAIDQLTRDEDVRGSRRYPSLFPNDREESSGDENGPMLPRIGSRPVSNVPRPLSNVARPVATVEGANAHRRSYAARDDSIQQARDNHRNSRRDSRRESYREDMIEAEPRRSFVATEKEMRAGPPPRHPLEHSMAGPGRRVASNSSFLQYDVFVPFDPPSSSAETPRLTYLPRILTPLWMGLFTFLCILMLVGLIVSAAWSKGHDGLWDYHTFGDNRYFTFEYLPTLFGMILLLWLMQIEIAVQRIAPFIALASNSTRSRSEAAFLDLFPTQFIYPKLQYFGARQWVLGSCLVTFWLFIFTIPLLAASFNARYFGDYPAGGWRWVATQGVIWTVVTLYILLIIALITLAVYLRRNRTGLKWDPRSMADLIALLERANIMSDYVDSETFAGKGQFRQRLRTRTDRLGYWHTSRRPQEIFYGLGEEGGATRRYSLEQGRIREKQVYAQSHNSSTSNLEHPAVAADVEHGNATRLDLRNHSTLRRHTPWTMSATALLAFMLVAIILLVAFLVVSFVHSASTAGFFPKLQAPSDANGFSPANFLYSFLPALLGLILFLAWQPIDFTLRRMAPYSALARPHGSSAEQSILLDYPFLPPFLCTLKALRNRDWLVVLSSATTLLAFPIPILAGGVFWAQFYPDTSIKVSAEPAGWYALCLFLALYAFGFVVLFVSGVLSRGRGIVPALPHETTCLAEILSWLYMSPLLTDSTFVRASSKAALVRRLQAPDTQRPAGLGEKPRLPAVPEIAATNPPRLTVRLLEDGNDNYSAPHNRLPDDYAGSHYNPEDPFVSRPSVSSIDGPAEGHITRPLTPLSDPSGPARFAFGIYMGRDGREHLGIDRFVRSGREMVVHGTQASKGSWMWR</sequence>
<feature type="compositionally biased region" description="Basic and acidic residues" evidence="1">
    <location>
        <begin position="285"/>
        <end position="319"/>
    </location>
</feature>
<keyword evidence="2" id="KW-1133">Transmembrane helix</keyword>
<feature type="compositionally biased region" description="Polar residues" evidence="1">
    <location>
        <begin position="122"/>
        <end position="131"/>
    </location>
</feature>
<feature type="transmembrane region" description="Helical" evidence="2">
    <location>
        <begin position="817"/>
        <end position="844"/>
    </location>
</feature>
<name>A0A6A6USS4_9PEZI</name>
<evidence type="ECO:0008006" key="5">
    <source>
        <dbReference type="Google" id="ProtNLM"/>
    </source>
</evidence>
<feature type="compositionally biased region" description="Polar residues" evidence="1">
    <location>
        <begin position="1"/>
        <end position="32"/>
    </location>
</feature>
<dbReference type="PANTHER" id="PTHR37544:SF1">
    <property type="entry name" value="PHOSPHORIBOSYLAMINOIMIDAZOLE-SUCCINOCARBOXAMIDE SYNTHASE"/>
    <property type="match status" value="1"/>
</dbReference>
<organism evidence="3 4">
    <name type="scientific">Microthyrium microscopicum</name>
    <dbReference type="NCBI Taxonomy" id="703497"/>
    <lineage>
        <taxon>Eukaryota</taxon>
        <taxon>Fungi</taxon>
        <taxon>Dikarya</taxon>
        <taxon>Ascomycota</taxon>
        <taxon>Pezizomycotina</taxon>
        <taxon>Dothideomycetes</taxon>
        <taxon>Dothideomycetes incertae sedis</taxon>
        <taxon>Microthyriales</taxon>
        <taxon>Microthyriaceae</taxon>
        <taxon>Microthyrium</taxon>
    </lineage>
</organism>
<keyword evidence="4" id="KW-1185">Reference proteome</keyword>
<dbReference type="AlphaFoldDB" id="A0A6A6USS4"/>
<feature type="transmembrane region" description="Helical" evidence="2">
    <location>
        <begin position="496"/>
        <end position="519"/>
    </location>
</feature>
<dbReference type="Proteomes" id="UP000799302">
    <property type="component" value="Unassembled WGS sequence"/>
</dbReference>
<feature type="transmembrane region" description="Helical" evidence="2">
    <location>
        <begin position="539"/>
        <end position="562"/>
    </location>
</feature>
<feature type="region of interest" description="Disordered" evidence="1">
    <location>
        <begin position="222"/>
        <end position="319"/>
    </location>
</feature>
<feature type="transmembrane region" description="Helical" evidence="2">
    <location>
        <begin position="700"/>
        <end position="723"/>
    </location>
</feature>
<proteinExistence type="predicted"/>
<feature type="region of interest" description="Disordered" evidence="1">
    <location>
        <begin position="1"/>
        <end position="178"/>
    </location>
</feature>